<dbReference type="Proteomes" id="UP000499080">
    <property type="component" value="Unassembled WGS sequence"/>
</dbReference>
<dbReference type="OrthoDB" id="10006939at2759"/>
<dbReference type="InterPro" id="IPR036397">
    <property type="entry name" value="RNaseH_sf"/>
</dbReference>
<evidence type="ECO:0000313" key="2">
    <source>
        <dbReference type="Proteomes" id="UP000499080"/>
    </source>
</evidence>
<name>A0A4Y2D247_ARAVE</name>
<evidence type="ECO:0000313" key="1">
    <source>
        <dbReference type="EMBL" id="GBM10389.1"/>
    </source>
</evidence>
<protein>
    <submittedName>
        <fullName evidence="1">Uncharacterized protein</fullName>
    </submittedName>
</protein>
<dbReference type="AlphaFoldDB" id="A0A4Y2D247"/>
<reference evidence="1 2" key="1">
    <citation type="journal article" date="2019" name="Sci. Rep.">
        <title>Orb-weaving spider Araneus ventricosus genome elucidates the spidroin gene catalogue.</title>
        <authorList>
            <person name="Kono N."/>
            <person name="Nakamura H."/>
            <person name="Ohtoshi R."/>
            <person name="Moran D.A.P."/>
            <person name="Shinohara A."/>
            <person name="Yoshida Y."/>
            <person name="Fujiwara M."/>
            <person name="Mori M."/>
            <person name="Tomita M."/>
            <person name="Arakawa K."/>
        </authorList>
    </citation>
    <scope>NUCLEOTIDE SEQUENCE [LARGE SCALE GENOMIC DNA]</scope>
</reference>
<proteinExistence type="predicted"/>
<accession>A0A4Y2D247</accession>
<sequence>MNIIEDIWDALLHVVEKRSPPPRTSMDLLTALQDSWCEFPPGYLQTLVESTPQRFASLLRAHGAQHDINKANKLIAEVGWSKMYLKLENSHHNNIVKSYLYVNQVVGDKFAKADGGVTAAVQARFSDESLTADATELLELSNKLHSSASSDTSATI</sequence>
<organism evidence="1 2">
    <name type="scientific">Araneus ventricosus</name>
    <name type="common">Orbweaver spider</name>
    <name type="synonym">Epeira ventricosa</name>
    <dbReference type="NCBI Taxonomy" id="182803"/>
    <lineage>
        <taxon>Eukaryota</taxon>
        <taxon>Metazoa</taxon>
        <taxon>Ecdysozoa</taxon>
        <taxon>Arthropoda</taxon>
        <taxon>Chelicerata</taxon>
        <taxon>Arachnida</taxon>
        <taxon>Araneae</taxon>
        <taxon>Araneomorphae</taxon>
        <taxon>Entelegynae</taxon>
        <taxon>Araneoidea</taxon>
        <taxon>Araneidae</taxon>
        <taxon>Araneus</taxon>
    </lineage>
</organism>
<comment type="caution">
    <text evidence="1">The sequence shown here is derived from an EMBL/GenBank/DDBJ whole genome shotgun (WGS) entry which is preliminary data.</text>
</comment>
<dbReference type="EMBL" id="BGPR01000285">
    <property type="protein sequence ID" value="GBM10389.1"/>
    <property type="molecule type" value="Genomic_DNA"/>
</dbReference>
<gene>
    <name evidence="1" type="ORF">AVEN_169675_1</name>
</gene>
<dbReference type="GO" id="GO:0003676">
    <property type="term" value="F:nucleic acid binding"/>
    <property type="evidence" value="ECO:0007669"/>
    <property type="project" value="InterPro"/>
</dbReference>
<keyword evidence="2" id="KW-1185">Reference proteome</keyword>
<dbReference type="Gene3D" id="3.30.420.10">
    <property type="entry name" value="Ribonuclease H-like superfamily/Ribonuclease H"/>
    <property type="match status" value="1"/>
</dbReference>